<comment type="caution">
    <text evidence="3">The sequence shown here is derived from an EMBL/GenBank/DDBJ whole genome shotgun (WGS) entry which is preliminary data.</text>
</comment>
<keyword evidence="4" id="KW-1185">Reference proteome</keyword>
<feature type="region of interest" description="Disordered" evidence="1">
    <location>
        <begin position="103"/>
        <end position="277"/>
    </location>
</feature>
<feature type="compositionally biased region" description="Basic and acidic residues" evidence="1">
    <location>
        <begin position="238"/>
        <end position="248"/>
    </location>
</feature>
<dbReference type="Pfam" id="PF11338">
    <property type="entry name" value="DUF3140"/>
    <property type="match status" value="1"/>
</dbReference>
<feature type="compositionally biased region" description="Acidic residues" evidence="1">
    <location>
        <begin position="155"/>
        <end position="182"/>
    </location>
</feature>
<evidence type="ECO:0000259" key="2">
    <source>
        <dbReference type="Pfam" id="PF11160"/>
    </source>
</evidence>
<dbReference type="PANTHER" id="PTHR40630">
    <property type="entry name" value="POSSIBLE DNA-BINDING PROTEIN"/>
    <property type="match status" value="1"/>
</dbReference>
<dbReference type="EMBL" id="JAKNSF020000076">
    <property type="protein sequence ID" value="KAK7720342.1"/>
    <property type="molecule type" value="Genomic_DNA"/>
</dbReference>
<dbReference type="InterPro" id="IPR021331">
    <property type="entry name" value="Hva1_TUDOR"/>
</dbReference>
<feature type="compositionally biased region" description="Acidic residues" evidence="1">
    <location>
        <begin position="218"/>
        <end position="237"/>
    </location>
</feature>
<feature type="region of interest" description="Disordered" evidence="1">
    <location>
        <begin position="41"/>
        <end position="65"/>
    </location>
</feature>
<dbReference type="Pfam" id="PF11160">
    <property type="entry name" value="Hva1_TUDOR"/>
    <property type="match status" value="1"/>
</dbReference>
<evidence type="ECO:0000313" key="3">
    <source>
        <dbReference type="EMBL" id="KAK7720342.1"/>
    </source>
</evidence>
<feature type="compositionally biased region" description="Basic and acidic residues" evidence="1">
    <location>
        <begin position="107"/>
        <end position="117"/>
    </location>
</feature>
<dbReference type="Proteomes" id="UP001430848">
    <property type="component" value="Unassembled WGS sequence"/>
</dbReference>
<reference evidence="3 4" key="1">
    <citation type="submission" date="2024-02" db="EMBL/GenBank/DDBJ databases">
        <title>De novo assembly and annotation of 12 fungi associated with fruit tree decline syndrome in Ontario, Canada.</title>
        <authorList>
            <person name="Sulman M."/>
            <person name="Ellouze W."/>
            <person name="Ilyukhin E."/>
        </authorList>
    </citation>
    <scope>NUCLEOTIDE SEQUENCE [LARGE SCALE GENOMIC DNA]</scope>
    <source>
        <strain evidence="3 4">M169</strain>
    </source>
</reference>
<dbReference type="InterPro" id="IPR021487">
    <property type="entry name" value="DUF3140"/>
</dbReference>
<gene>
    <name evidence="3" type="ORF">SLS63_009889</name>
</gene>
<protein>
    <recommendedName>
        <fullName evidence="2">Hypervirulence associated protein TUDOR domain-containing protein</fullName>
    </recommendedName>
</protein>
<proteinExistence type="predicted"/>
<organism evidence="3 4">
    <name type="scientific">Diaporthe eres</name>
    <name type="common">Phomopsis oblonga</name>
    <dbReference type="NCBI Taxonomy" id="83184"/>
    <lineage>
        <taxon>Eukaryota</taxon>
        <taxon>Fungi</taxon>
        <taxon>Dikarya</taxon>
        <taxon>Ascomycota</taxon>
        <taxon>Pezizomycotina</taxon>
        <taxon>Sordariomycetes</taxon>
        <taxon>Sordariomycetidae</taxon>
        <taxon>Diaporthales</taxon>
        <taxon>Diaporthaceae</taxon>
        <taxon>Diaporthe</taxon>
        <taxon>Diaporthe eres species complex</taxon>
    </lineage>
</organism>
<feature type="domain" description="Hypervirulence associated protein TUDOR" evidence="2">
    <location>
        <begin position="260"/>
        <end position="321"/>
    </location>
</feature>
<name>A0ABR1NYH2_DIAER</name>
<evidence type="ECO:0000256" key="1">
    <source>
        <dbReference type="SAM" id="MobiDB-lite"/>
    </source>
</evidence>
<feature type="compositionally biased region" description="Basic and acidic residues" evidence="1">
    <location>
        <begin position="41"/>
        <end position="54"/>
    </location>
</feature>
<dbReference type="PANTHER" id="PTHR40630:SF1">
    <property type="entry name" value="DNA-BINDING PROTEIN"/>
    <property type="match status" value="1"/>
</dbReference>
<accession>A0ABR1NYH2</accession>
<sequence>MASLGLFDEGYARNDDKDVIAEFNEYVNMTATELEKWLKSEESSDAGWHKDGGDGKSVGQESGEKIIEILKANPKKDPEKYTEDQIQHMRKVASYCKRHLAQESGSLEEKDPEEAKKTKSYISLKNWGHDPLKAQGGGKSSGKNGSKSSSKDQEQEVEDDGKEGQEENEGEGDAENGEEAEEDEKKAGDKRKKSGQQNGSNKNRETRQGASSKKNGEDGSDQDDEDASAEEDSENGEQGDKDGGDESGGKNSSKNGPKKGETVSWKWGSGNPEGKVLDVKEDEATITTKRGNEVTRKGDAEDPAVILDTGKSKAIKSAHELN</sequence>
<evidence type="ECO:0000313" key="4">
    <source>
        <dbReference type="Proteomes" id="UP001430848"/>
    </source>
</evidence>